<gene>
    <name evidence="2" type="ORF">P153DRAFT_53171</name>
</gene>
<accession>A0A6A6A764</accession>
<dbReference type="EMBL" id="ML977510">
    <property type="protein sequence ID" value="KAF2127660.1"/>
    <property type="molecule type" value="Genomic_DNA"/>
</dbReference>
<sequence length="298" mass="32914">MTMIRPSQLPSPLEPYNNNPPAPARASLLRHNTAPDGHSLAQRPAPQQYAHPLSRHNSYSSHTPDSGRSAKPPEHMLRRKTPNGTLAAAYDGTSVEDSDKPHAAKHILLPAAVETGHPYGLKLDGSLRSPGGGSALGHMKQDAQAEWSPSLYFETGSGRAGQHLPQIDSMLNQIPPLHPPLQYPMYNHPFYGAMGPSQSPLGPTVSNDQGPFGPYWHDGTYIPYRPAAMRDPRFMHHHGPNWSHPQHNAYLGHAYNNTNLPNMLNYHANSFQLNQGTIPKFSISPVKIAHHCRKVRVW</sequence>
<name>A0A6A6A764_9PLEO</name>
<dbReference type="Proteomes" id="UP000799771">
    <property type="component" value="Unassembled WGS sequence"/>
</dbReference>
<evidence type="ECO:0000256" key="1">
    <source>
        <dbReference type="SAM" id="MobiDB-lite"/>
    </source>
</evidence>
<dbReference type="OrthoDB" id="3938906at2759"/>
<dbReference type="GeneID" id="54413692"/>
<feature type="region of interest" description="Disordered" evidence="1">
    <location>
        <begin position="1"/>
        <end position="81"/>
    </location>
</feature>
<evidence type="ECO:0000313" key="3">
    <source>
        <dbReference type="Proteomes" id="UP000799771"/>
    </source>
</evidence>
<dbReference type="AlphaFoldDB" id="A0A6A6A764"/>
<keyword evidence="3" id="KW-1185">Reference proteome</keyword>
<organism evidence="2 3">
    <name type="scientific">Dothidotthia symphoricarpi CBS 119687</name>
    <dbReference type="NCBI Taxonomy" id="1392245"/>
    <lineage>
        <taxon>Eukaryota</taxon>
        <taxon>Fungi</taxon>
        <taxon>Dikarya</taxon>
        <taxon>Ascomycota</taxon>
        <taxon>Pezizomycotina</taxon>
        <taxon>Dothideomycetes</taxon>
        <taxon>Pleosporomycetidae</taxon>
        <taxon>Pleosporales</taxon>
        <taxon>Dothidotthiaceae</taxon>
        <taxon>Dothidotthia</taxon>
    </lineage>
</organism>
<evidence type="ECO:0000313" key="2">
    <source>
        <dbReference type="EMBL" id="KAF2127660.1"/>
    </source>
</evidence>
<reference evidence="2" key="1">
    <citation type="journal article" date="2020" name="Stud. Mycol.">
        <title>101 Dothideomycetes genomes: a test case for predicting lifestyles and emergence of pathogens.</title>
        <authorList>
            <person name="Haridas S."/>
            <person name="Albert R."/>
            <person name="Binder M."/>
            <person name="Bloem J."/>
            <person name="Labutti K."/>
            <person name="Salamov A."/>
            <person name="Andreopoulos B."/>
            <person name="Baker S."/>
            <person name="Barry K."/>
            <person name="Bills G."/>
            <person name="Bluhm B."/>
            <person name="Cannon C."/>
            <person name="Castanera R."/>
            <person name="Culley D."/>
            <person name="Daum C."/>
            <person name="Ezra D."/>
            <person name="Gonzalez J."/>
            <person name="Henrissat B."/>
            <person name="Kuo A."/>
            <person name="Liang C."/>
            <person name="Lipzen A."/>
            <person name="Lutzoni F."/>
            <person name="Magnuson J."/>
            <person name="Mondo S."/>
            <person name="Nolan M."/>
            <person name="Ohm R."/>
            <person name="Pangilinan J."/>
            <person name="Park H.-J."/>
            <person name="Ramirez L."/>
            <person name="Alfaro M."/>
            <person name="Sun H."/>
            <person name="Tritt A."/>
            <person name="Yoshinaga Y."/>
            <person name="Zwiers L.-H."/>
            <person name="Turgeon B."/>
            <person name="Goodwin S."/>
            <person name="Spatafora J."/>
            <person name="Crous P."/>
            <person name="Grigoriev I."/>
        </authorList>
    </citation>
    <scope>NUCLEOTIDE SEQUENCE</scope>
    <source>
        <strain evidence="2">CBS 119687</strain>
    </source>
</reference>
<dbReference type="RefSeq" id="XP_033522049.1">
    <property type="nucleotide sequence ID" value="XM_033673260.1"/>
</dbReference>
<feature type="compositionally biased region" description="Polar residues" evidence="1">
    <location>
        <begin position="55"/>
        <end position="66"/>
    </location>
</feature>
<proteinExistence type="predicted"/>
<protein>
    <submittedName>
        <fullName evidence="2">Uncharacterized protein</fullName>
    </submittedName>
</protein>